<dbReference type="PANTHER" id="PTHR35908:SF1">
    <property type="entry name" value="CONSERVED PROTEIN"/>
    <property type="match status" value="1"/>
</dbReference>
<dbReference type="InterPro" id="IPR041581">
    <property type="entry name" value="Glyoxalase_6"/>
</dbReference>
<dbReference type="SUPFAM" id="SSF54593">
    <property type="entry name" value="Glyoxalase/Bleomycin resistance protein/Dihydroxybiphenyl dioxygenase"/>
    <property type="match status" value="1"/>
</dbReference>
<keyword evidence="3" id="KW-1185">Reference proteome</keyword>
<gene>
    <name evidence="2" type="ORF">Pfl04_47000</name>
</gene>
<comment type="caution">
    <text evidence="2">The sequence shown here is derived from an EMBL/GenBank/DDBJ whole genome shotgun (WGS) entry which is preliminary data.</text>
</comment>
<evidence type="ECO:0000259" key="1">
    <source>
        <dbReference type="Pfam" id="PF18029"/>
    </source>
</evidence>
<dbReference type="PANTHER" id="PTHR35908">
    <property type="entry name" value="HYPOTHETICAL FUSION PROTEIN"/>
    <property type="match status" value="1"/>
</dbReference>
<dbReference type="Gene3D" id="3.10.180.10">
    <property type="entry name" value="2,3-Dihydroxybiphenyl 1,2-Dioxygenase, domain 1"/>
    <property type="match status" value="2"/>
</dbReference>
<evidence type="ECO:0000313" key="3">
    <source>
        <dbReference type="Proteomes" id="UP000653674"/>
    </source>
</evidence>
<dbReference type="InterPro" id="IPR029068">
    <property type="entry name" value="Glyas_Bleomycin-R_OHBP_Dase"/>
</dbReference>
<organism evidence="2 3">
    <name type="scientific">Planosporangium flavigriseum</name>
    <dbReference type="NCBI Taxonomy" id="373681"/>
    <lineage>
        <taxon>Bacteria</taxon>
        <taxon>Bacillati</taxon>
        <taxon>Actinomycetota</taxon>
        <taxon>Actinomycetes</taxon>
        <taxon>Micromonosporales</taxon>
        <taxon>Micromonosporaceae</taxon>
        <taxon>Planosporangium</taxon>
    </lineage>
</organism>
<sequence length="235" mass="25665">MTVARFKDLCMDAVDALSQARFWASVLGASPVDRGDGSARLAPVPGRSSGEVVWIDPVPEPRTVKTRVHLDLRLAEAGPAIILRAGATVVREPGDNPWWVLADPEGNEFCVFPPKSEDAPPPGVFELVVECRDAWAQASWWAEITGGNAKRSDEGAFAWVEEAAGFPWQYWVFAEVPEPKVVKNRMHWDVDLIGPGPEALVAAGAVVLRERGGDIRWWVLADPEGNEFCAFPPGE</sequence>
<dbReference type="AlphaFoldDB" id="A0A8J3LZF2"/>
<name>A0A8J3LZF2_9ACTN</name>
<proteinExistence type="predicted"/>
<dbReference type="Pfam" id="PF18029">
    <property type="entry name" value="Glyoxalase_6"/>
    <property type="match status" value="2"/>
</dbReference>
<dbReference type="EMBL" id="BONU01000050">
    <property type="protein sequence ID" value="GIG76296.1"/>
    <property type="molecule type" value="Genomic_DNA"/>
</dbReference>
<reference evidence="2" key="1">
    <citation type="submission" date="2021-01" db="EMBL/GenBank/DDBJ databases">
        <title>Whole genome shotgun sequence of Planosporangium flavigriseum NBRC 105377.</title>
        <authorList>
            <person name="Komaki H."/>
            <person name="Tamura T."/>
        </authorList>
    </citation>
    <scope>NUCLEOTIDE SEQUENCE</scope>
    <source>
        <strain evidence="2">NBRC 105377</strain>
    </source>
</reference>
<protein>
    <recommendedName>
        <fullName evidence="1">Glyoxalase-like domain-containing protein</fullName>
    </recommendedName>
</protein>
<accession>A0A8J3LZF2</accession>
<dbReference type="Proteomes" id="UP000653674">
    <property type="component" value="Unassembled WGS sequence"/>
</dbReference>
<feature type="domain" description="Glyoxalase-like" evidence="1">
    <location>
        <begin position="127"/>
        <end position="230"/>
    </location>
</feature>
<feature type="domain" description="Glyoxalase-like" evidence="1">
    <location>
        <begin position="9"/>
        <end position="112"/>
    </location>
</feature>
<evidence type="ECO:0000313" key="2">
    <source>
        <dbReference type="EMBL" id="GIG76296.1"/>
    </source>
</evidence>